<feature type="transmembrane region" description="Helical" evidence="8">
    <location>
        <begin position="104"/>
        <end position="127"/>
    </location>
</feature>
<dbReference type="GO" id="GO:0010329">
    <property type="term" value="F:auxin efflux transmembrane transporter activity"/>
    <property type="evidence" value="ECO:0007669"/>
    <property type="project" value="TreeGrafter"/>
</dbReference>
<feature type="transmembrane region" description="Helical" evidence="8">
    <location>
        <begin position="233"/>
        <end position="252"/>
    </location>
</feature>
<feature type="transmembrane region" description="Helical" evidence="8">
    <location>
        <begin position="71"/>
        <end position="92"/>
    </location>
</feature>
<feature type="transmembrane region" description="Helical" evidence="8">
    <location>
        <begin position="319"/>
        <end position="340"/>
    </location>
</feature>
<dbReference type="Proteomes" id="UP000228380">
    <property type="component" value="Chromosome 3"/>
</dbReference>
<dbReference type="PANTHER" id="PTHR31752">
    <property type="entry name" value="AUXIN EFFLUX CARRIER COMPONENT 1B-RELATED"/>
    <property type="match status" value="1"/>
</dbReference>
<evidence type="ECO:0000256" key="5">
    <source>
        <dbReference type="ARBA" id="ARBA00022989"/>
    </source>
</evidence>
<feature type="transmembrane region" description="Helical" evidence="8">
    <location>
        <begin position="291"/>
        <end position="313"/>
    </location>
</feature>
<name>A0A8B7BZK5_PHODC</name>
<feature type="transmembrane region" description="Helical" evidence="8">
    <location>
        <begin position="15"/>
        <end position="34"/>
    </location>
</feature>
<evidence type="ECO:0000313" key="10">
    <source>
        <dbReference type="RefSeq" id="XP_008788611.1"/>
    </source>
</evidence>
<keyword evidence="4 8" id="KW-0812">Transmembrane</keyword>
<dbReference type="AlphaFoldDB" id="A0A8B7BZK5"/>
<feature type="transmembrane region" description="Helical" evidence="8">
    <location>
        <begin position="258"/>
        <end position="279"/>
    </location>
</feature>
<dbReference type="InterPro" id="IPR051107">
    <property type="entry name" value="Auxin_Efflux_Carrier"/>
</dbReference>
<comment type="function">
    <text evidence="8">May act as a component of the auxin efflux carrier.</text>
</comment>
<keyword evidence="3 8" id="KW-0813">Transport</keyword>
<keyword evidence="5 8" id="KW-1133">Transmembrane helix</keyword>
<organism evidence="9 10">
    <name type="scientific">Phoenix dactylifera</name>
    <name type="common">Date palm</name>
    <dbReference type="NCBI Taxonomy" id="42345"/>
    <lineage>
        <taxon>Eukaryota</taxon>
        <taxon>Viridiplantae</taxon>
        <taxon>Streptophyta</taxon>
        <taxon>Embryophyta</taxon>
        <taxon>Tracheophyta</taxon>
        <taxon>Spermatophyta</taxon>
        <taxon>Magnoliopsida</taxon>
        <taxon>Liliopsida</taxon>
        <taxon>Arecaceae</taxon>
        <taxon>Coryphoideae</taxon>
        <taxon>Phoeniceae</taxon>
        <taxon>Phoenix</taxon>
    </lineage>
</organism>
<dbReference type="GO" id="GO:0009926">
    <property type="term" value="P:auxin polar transport"/>
    <property type="evidence" value="ECO:0007669"/>
    <property type="project" value="TreeGrafter"/>
</dbReference>
<comment type="subcellular location">
    <subcellularLocation>
        <location evidence="1 8">Membrane</location>
        <topology evidence="1 8">Multi-pass membrane protein</topology>
    </subcellularLocation>
</comment>
<evidence type="ECO:0000256" key="2">
    <source>
        <dbReference type="ARBA" id="ARBA00009177"/>
    </source>
</evidence>
<reference evidence="10" key="2">
    <citation type="submission" date="2025-08" db="UniProtKB">
        <authorList>
            <consortium name="RefSeq"/>
        </authorList>
    </citation>
    <scope>IDENTIFICATION</scope>
    <source>
        <tissue evidence="10">Young leaves</tissue>
    </source>
</reference>
<evidence type="ECO:0000256" key="7">
    <source>
        <dbReference type="ARBA" id="ARBA00023294"/>
    </source>
</evidence>
<feature type="transmembrane region" description="Helical" evidence="8">
    <location>
        <begin position="41"/>
        <end position="59"/>
    </location>
</feature>
<evidence type="ECO:0000256" key="8">
    <source>
        <dbReference type="RuleBase" id="RU362108"/>
    </source>
</evidence>
<dbReference type="NCBIfam" id="TIGR00946">
    <property type="entry name" value="2a69"/>
    <property type="match status" value="1"/>
</dbReference>
<dbReference type="OrthoDB" id="2133778at2759"/>
<evidence type="ECO:0000256" key="1">
    <source>
        <dbReference type="ARBA" id="ARBA00004141"/>
    </source>
</evidence>
<comment type="caution">
    <text evidence="8">Lacks conserved residue(s) required for the propagation of feature annotation.</text>
</comment>
<dbReference type="KEGG" id="pda:103706330"/>
<comment type="similarity">
    <text evidence="2 8">Belongs to the auxin efflux carrier (TC 2.A.69.1) family.</text>
</comment>
<feature type="transmembrane region" description="Helical" evidence="8">
    <location>
        <begin position="139"/>
        <end position="159"/>
    </location>
</feature>
<dbReference type="GeneID" id="103706330"/>
<proteinExistence type="inferred from homology"/>
<dbReference type="GO" id="GO:0005783">
    <property type="term" value="C:endoplasmic reticulum"/>
    <property type="evidence" value="ECO:0007669"/>
    <property type="project" value="TreeGrafter"/>
</dbReference>
<dbReference type="InterPro" id="IPR004776">
    <property type="entry name" value="Mem_transp_PIN-like"/>
</dbReference>
<dbReference type="GO" id="GO:0009734">
    <property type="term" value="P:auxin-activated signaling pathway"/>
    <property type="evidence" value="ECO:0007669"/>
    <property type="project" value="UniProtKB-UniRule"/>
</dbReference>
<evidence type="ECO:0000313" key="9">
    <source>
        <dbReference type="Proteomes" id="UP000228380"/>
    </source>
</evidence>
<accession>A0A8B7BZK5</accession>
<protein>
    <recommendedName>
        <fullName evidence="8">Auxin efflux carrier component</fullName>
    </recommendedName>
</protein>
<dbReference type="GO" id="GO:0005886">
    <property type="term" value="C:plasma membrane"/>
    <property type="evidence" value="ECO:0007669"/>
    <property type="project" value="TreeGrafter"/>
</dbReference>
<dbReference type="InterPro" id="IPR014024">
    <property type="entry name" value="Auxin_eff_plant"/>
</dbReference>
<evidence type="ECO:0000256" key="6">
    <source>
        <dbReference type="ARBA" id="ARBA00023136"/>
    </source>
</evidence>
<dbReference type="RefSeq" id="XP_008788611.1">
    <property type="nucleotide sequence ID" value="XM_008790389.3"/>
</dbReference>
<keyword evidence="9" id="KW-1185">Reference proteome</keyword>
<keyword evidence="7 8" id="KW-0927">Auxin signaling pathway</keyword>
<dbReference type="PANTHER" id="PTHR31752:SF45">
    <property type="entry name" value="AUXIN EFFLUX CARRIER COMPONENT 9-RELATED"/>
    <property type="match status" value="1"/>
</dbReference>
<evidence type="ECO:0000256" key="3">
    <source>
        <dbReference type="ARBA" id="ARBA00022448"/>
    </source>
</evidence>
<gene>
    <name evidence="10" type="primary">LOC103706330</name>
</gene>
<keyword evidence="6 8" id="KW-0472">Membrane</keyword>
<evidence type="ECO:0000256" key="4">
    <source>
        <dbReference type="ARBA" id="ARBA00022692"/>
    </source>
</evidence>
<sequence>MIATSSLDRVVEAMAPLYAAMTLGYAAARWWHALTPDQCAGINRFVSVFAIPLLTFQLLSSNDPYAMNPRFLAADSFQKLLLLTILFIWARLRRRPASGGSSSSLPWVITIFSLATLPNTVIMGIPLLRGMYGPQTDSLMVQIVVLQAAVWYNLVIFLYEYMAARCAATEGCQTNASVPTTLPVSEKEAAIAAANGSVEGGEGETKPPPSPPSMWRILTVAGRKLCRIPNTHASFLGLIWSFIAFGFGIRMPKIIHDSVTILSSTAIGLSMFSIGTFMARQTRFISCGYSVAAFAMVVKFLVGPSIMIATSLSVGLQGLLLRVAIIQAALPLAVLSFVYAKEYNVHPEVMSTALELETLSFIVHCYHCPTLAIYNFLFHNAGLFSGYYHLFLSQSSIT</sequence>
<dbReference type="Pfam" id="PF03547">
    <property type="entry name" value="Mem_trans"/>
    <property type="match status" value="1"/>
</dbReference>
<reference evidence="9" key="1">
    <citation type="journal article" date="2019" name="Nat. Commun.">
        <title>Genome-wide association mapping of date palm fruit traits.</title>
        <authorList>
            <person name="Hazzouri K.M."/>
            <person name="Gros-Balthazard M."/>
            <person name="Flowers J.M."/>
            <person name="Copetti D."/>
            <person name="Lemansour A."/>
            <person name="Lebrun M."/>
            <person name="Masmoudi K."/>
            <person name="Ferrand S."/>
            <person name="Dhar M.I."/>
            <person name="Fresquez Z.A."/>
            <person name="Rosas U."/>
            <person name="Zhang J."/>
            <person name="Talag J."/>
            <person name="Lee S."/>
            <person name="Kudrna D."/>
            <person name="Powell R.F."/>
            <person name="Leitch I.J."/>
            <person name="Krueger R.R."/>
            <person name="Wing R.A."/>
            <person name="Amiri K.M.A."/>
            <person name="Purugganan M.D."/>
        </authorList>
    </citation>
    <scope>NUCLEOTIDE SEQUENCE [LARGE SCALE GENOMIC DNA]</scope>
    <source>
        <strain evidence="9">cv. Khalas</strain>
    </source>
</reference>